<evidence type="ECO:0000259" key="1">
    <source>
        <dbReference type="Pfam" id="PF16561"/>
    </source>
</evidence>
<keyword evidence="2" id="KW-0418">Kinase</keyword>
<sequence>MPIKKQFIKTKPVCKVTFSIEAKEANTAAVIGDFNNWNPTEGELSKLKNGTFKGLFEVPKDATYEFKYVIDGSYINDPEADGYVYNDFAGAENSVVTV</sequence>
<keyword evidence="3" id="KW-1185">Reference proteome</keyword>
<evidence type="ECO:0000313" key="3">
    <source>
        <dbReference type="Proteomes" id="UP000295260"/>
    </source>
</evidence>
<dbReference type="SUPFAM" id="SSF81296">
    <property type="entry name" value="E set domains"/>
    <property type="match status" value="1"/>
</dbReference>
<dbReference type="RefSeq" id="WP_133533133.1">
    <property type="nucleotide sequence ID" value="NZ_SNXR01000014.1"/>
</dbReference>
<comment type="caution">
    <text evidence="2">The sequence shown here is derived from an EMBL/GenBank/DDBJ whole genome shotgun (WGS) entry which is preliminary data.</text>
</comment>
<name>A0A4R6QA71_9FLAO</name>
<evidence type="ECO:0000313" key="2">
    <source>
        <dbReference type="EMBL" id="TDP58633.1"/>
    </source>
</evidence>
<dbReference type="EMBL" id="SNXR01000014">
    <property type="protein sequence ID" value="TDP58633.1"/>
    <property type="molecule type" value="Genomic_DNA"/>
</dbReference>
<accession>A0A4R6QA71</accession>
<reference evidence="2 3" key="1">
    <citation type="submission" date="2019-03" db="EMBL/GenBank/DDBJ databases">
        <title>Genomic Encyclopedia of Archaeal and Bacterial Type Strains, Phase II (KMG-II): from individual species to whole genera.</title>
        <authorList>
            <person name="Goeker M."/>
        </authorList>
    </citation>
    <scope>NUCLEOTIDE SEQUENCE [LARGE SCALE GENOMIC DNA]</scope>
    <source>
        <strain evidence="2 3">DSM 25687</strain>
    </source>
</reference>
<dbReference type="GO" id="GO:0016301">
    <property type="term" value="F:kinase activity"/>
    <property type="evidence" value="ECO:0007669"/>
    <property type="project" value="UniProtKB-KW"/>
</dbReference>
<dbReference type="InterPro" id="IPR013783">
    <property type="entry name" value="Ig-like_fold"/>
</dbReference>
<dbReference type="Gene3D" id="2.60.40.10">
    <property type="entry name" value="Immunoglobulins"/>
    <property type="match status" value="1"/>
</dbReference>
<keyword evidence="2" id="KW-0808">Transferase</keyword>
<dbReference type="OrthoDB" id="5451596at2"/>
<dbReference type="AlphaFoldDB" id="A0A4R6QA71"/>
<gene>
    <name evidence="2" type="ORF">BC748_1858</name>
</gene>
<protein>
    <submittedName>
        <fullName evidence="2">AMP-activated protein kinase-like protein</fullName>
    </submittedName>
</protein>
<dbReference type="InterPro" id="IPR032640">
    <property type="entry name" value="AMPK1_CBM"/>
</dbReference>
<proteinExistence type="predicted"/>
<dbReference type="InterPro" id="IPR014756">
    <property type="entry name" value="Ig_E-set"/>
</dbReference>
<feature type="domain" description="AMP-activated protein kinase glycogen-binding" evidence="1">
    <location>
        <begin position="23"/>
        <end position="98"/>
    </location>
</feature>
<dbReference type="Proteomes" id="UP000295260">
    <property type="component" value="Unassembled WGS sequence"/>
</dbReference>
<organism evidence="2 3">
    <name type="scientific">Flavobacterium dankookense</name>
    <dbReference type="NCBI Taxonomy" id="706186"/>
    <lineage>
        <taxon>Bacteria</taxon>
        <taxon>Pseudomonadati</taxon>
        <taxon>Bacteroidota</taxon>
        <taxon>Flavobacteriia</taxon>
        <taxon>Flavobacteriales</taxon>
        <taxon>Flavobacteriaceae</taxon>
        <taxon>Flavobacterium</taxon>
    </lineage>
</organism>
<dbReference type="CDD" id="cd07184">
    <property type="entry name" value="E_set_Isoamylase_like_N"/>
    <property type="match status" value="1"/>
</dbReference>
<dbReference type="Pfam" id="PF16561">
    <property type="entry name" value="AMPK1_CBM"/>
    <property type="match status" value="1"/>
</dbReference>